<comment type="cofactor">
    <cofactor evidence="1">
        <name>Mn(2+)</name>
        <dbReference type="ChEBI" id="CHEBI:29035"/>
    </cofactor>
</comment>
<feature type="transmembrane region" description="Helical" evidence="18">
    <location>
        <begin position="501"/>
        <end position="520"/>
    </location>
</feature>
<organism evidence="22 23">
    <name type="scientific">Halocatena pleomorpha</name>
    <dbReference type="NCBI Taxonomy" id="1785090"/>
    <lineage>
        <taxon>Archaea</taxon>
        <taxon>Methanobacteriati</taxon>
        <taxon>Methanobacteriota</taxon>
        <taxon>Stenosarchaea group</taxon>
        <taxon>Halobacteria</taxon>
        <taxon>Halobacteriales</taxon>
        <taxon>Natronomonadaceae</taxon>
        <taxon>Halocatena</taxon>
    </lineage>
</organism>
<keyword evidence="14" id="KW-0464">Manganese</keyword>
<comment type="caution">
    <text evidence="22">The sequence shown here is derived from an EMBL/GenBank/DDBJ whole genome shotgun (WGS) entry which is preliminary data.</text>
</comment>
<evidence type="ECO:0000256" key="9">
    <source>
        <dbReference type="ARBA" id="ARBA00022692"/>
    </source>
</evidence>
<dbReference type="AlphaFoldDB" id="A0A3P3R915"/>
<keyword evidence="7" id="KW-0328">Glycosyltransferase</keyword>
<dbReference type="EMBL" id="RRCH01000025">
    <property type="protein sequence ID" value="RRJ29864.1"/>
    <property type="molecule type" value="Genomic_DNA"/>
</dbReference>
<keyword evidence="12 18" id="KW-1133">Transmembrane helix</keyword>
<keyword evidence="9 18" id="KW-0812">Transmembrane</keyword>
<evidence type="ECO:0000256" key="12">
    <source>
        <dbReference type="ARBA" id="ARBA00022989"/>
    </source>
</evidence>
<feature type="transmembrane region" description="Helical" evidence="18">
    <location>
        <begin position="315"/>
        <end position="335"/>
    </location>
</feature>
<evidence type="ECO:0000256" key="17">
    <source>
        <dbReference type="SAM" id="MobiDB-lite"/>
    </source>
</evidence>
<feature type="transmembrane region" description="Helical" evidence="18">
    <location>
        <begin position="165"/>
        <end position="182"/>
    </location>
</feature>
<dbReference type="InterPro" id="IPR003674">
    <property type="entry name" value="Oligo_trans_STT3"/>
</dbReference>
<feature type="region of interest" description="Disordered" evidence="17">
    <location>
        <begin position="928"/>
        <end position="953"/>
    </location>
</feature>
<dbReference type="GO" id="GO:0005886">
    <property type="term" value="C:plasma membrane"/>
    <property type="evidence" value="ECO:0007669"/>
    <property type="project" value="UniProtKB-SubCell"/>
</dbReference>
<feature type="transmembrane region" description="Helical" evidence="18">
    <location>
        <begin position="408"/>
        <end position="433"/>
    </location>
</feature>
<evidence type="ECO:0000256" key="11">
    <source>
        <dbReference type="ARBA" id="ARBA00022842"/>
    </source>
</evidence>
<keyword evidence="23" id="KW-1185">Reference proteome</keyword>
<evidence type="ECO:0000313" key="23">
    <source>
        <dbReference type="Proteomes" id="UP000282322"/>
    </source>
</evidence>
<comment type="subcellular location">
    <subcellularLocation>
        <location evidence="3">Cell membrane</location>
        <topology evidence="3">Multi-pass membrane protein</topology>
    </subcellularLocation>
</comment>
<evidence type="ECO:0000256" key="13">
    <source>
        <dbReference type="ARBA" id="ARBA00023136"/>
    </source>
</evidence>
<evidence type="ECO:0000256" key="5">
    <source>
        <dbReference type="ARBA" id="ARBA00010810"/>
    </source>
</evidence>
<evidence type="ECO:0000259" key="21">
    <source>
        <dbReference type="Pfam" id="PF22627"/>
    </source>
</evidence>
<dbReference type="InterPro" id="IPR054479">
    <property type="entry name" value="AglB-like_core"/>
</dbReference>
<keyword evidence="13 18" id="KW-0472">Membrane</keyword>
<feature type="domain" description="AglB-like core" evidence="21">
    <location>
        <begin position="553"/>
        <end position="660"/>
    </location>
</feature>
<dbReference type="Pfam" id="PF18079">
    <property type="entry name" value="AglB_L1"/>
    <property type="match status" value="1"/>
</dbReference>
<evidence type="ECO:0000256" key="15">
    <source>
        <dbReference type="ARBA" id="ARBA00030679"/>
    </source>
</evidence>
<evidence type="ECO:0000256" key="18">
    <source>
        <dbReference type="SAM" id="Phobius"/>
    </source>
</evidence>
<evidence type="ECO:0000259" key="20">
    <source>
        <dbReference type="Pfam" id="PF18079"/>
    </source>
</evidence>
<dbReference type="PANTHER" id="PTHR13872:SF1">
    <property type="entry name" value="DOLICHYL-DIPHOSPHOOLIGOSACCHARIDE--PROTEIN GLYCOSYLTRANSFERASE SUBUNIT STT3B"/>
    <property type="match status" value="1"/>
</dbReference>
<feature type="domain" description="Archaeal glycosylation protein B peripheral" evidence="20">
    <location>
        <begin position="824"/>
        <end position="919"/>
    </location>
</feature>
<dbReference type="GO" id="GO:0046872">
    <property type="term" value="F:metal ion binding"/>
    <property type="evidence" value="ECO:0007669"/>
    <property type="project" value="UniProtKB-KW"/>
</dbReference>
<keyword evidence="10" id="KW-0479">Metal-binding</keyword>
<comment type="catalytic activity">
    <reaction evidence="16">
        <text>an archaeal dolichyl phosphooligosaccharide + [protein]-L-asparagine = an archaeal dolichyl phosphate + a glycoprotein with the oligosaccharide chain attached by N-beta-D-glycosyl linkage to a protein L-asparagine.</text>
        <dbReference type="EC" id="2.4.99.21"/>
    </reaction>
</comment>
<comment type="pathway">
    <text evidence="4">Protein modification; protein glycosylation.</text>
</comment>
<evidence type="ECO:0000256" key="8">
    <source>
        <dbReference type="ARBA" id="ARBA00022679"/>
    </source>
</evidence>
<feature type="domain" description="Oligosaccharyl transferase STT3 N-terminal" evidence="19">
    <location>
        <begin position="62"/>
        <end position="489"/>
    </location>
</feature>
<dbReference type="Gene3D" id="3.40.50.12610">
    <property type="match status" value="1"/>
</dbReference>
<name>A0A3P3R915_9EURY</name>
<evidence type="ECO:0000256" key="16">
    <source>
        <dbReference type="ARBA" id="ARBA00034066"/>
    </source>
</evidence>
<keyword evidence="8 22" id="KW-0808">Transferase</keyword>
<proteinExistence type="inferred from homology"/>
<dbReference type="GO" id="GO:0004576">
    <property type="term" value="F:oligosaccharyl transferase activity"/>
    <property type="evidence" value="ECO:0007669"/>
    <property type="project" value="InterPro"/>
</dbReference>
<evidence type="ECO:0000256" key="14">
    <source>
        <dbReference type="ARBA" id="ARBA00023211"/>
    </source>
</evidence>
<evidence type="ECO:0000256" key="6">
    <source>
        <dbReference type="ARBA" id="ARBA00012602"/>
    </source>
</evidence>
<feature type="transmembrane region" description="Helical" evidence="18">
    <location>
        <begin position="285"/>
        <end position="303"/>
    </location>
</feature>
<comment type="cofactor">
    <cofactor evidence="2">
        <name>Mg(2+)</name>
        <dbReference type="ChEBI" id="CHEBI:18420"/>
    </cofactor>
</comment>
<dbReference type="Gene3D" id="2.60.40.3390">
    <property type="match status" value="1"/>
</dbReference>
<feature type="transmembrane region" description="Helical" evidence="18">
    <location>
        <begin position="38"/>
        <end position="56"/>
    </location>
</feature>
<comment type="similarity">
    <text evidence="5">Belongs to the STT3 family.</text>
</comment>
<protein>
    <recommendedName>
        <fullName evidence="6">dolichyl-phosphooligosaccharide-protein glycotransferase</fullName>
        <ecNumber evidence="6">2.4.99.21</ecNumber>
    </recommendedName>
    <alternativeName>
        <fullName evidence="15">Oligosaccharyl transferase</fullName>
    </alternativeName>
</protein>
<evidence type="ECO:0000256" key="2">
    <source>
        <dbReference type="ARBA" id="ARBA00001946"/>
    </source>
</evidence>
<feature type="compositionally biased region" description="Polar residues" evidence="17">
    <location>
        <begin position="928"/>
        <end position="947"/>
    </location>
</feature>
<accession>A0A3P3R915</accession>
<keyword evidence="11" id="KW-0460">Magnesium</keyword>
<dbReference type="EC" id="2.4.99.21" evidence="6"/>
<evidence type="ECO:0000256" key="1">
    <source>
        <dbReference type="ARBA" id="ARBA00001936"/>
    </source>
</evidence>
<feature type="transmembrane region" description="Helical" evidence="18">
    <location>
        <begin position="445"/>
        <end position="463"/>
    </location>
</feature>
<evidence type="ECO:0000256" key="10">
    <source>
        <dbReference type="ARBA" id="ARBA00022723"/>
    </source>
</evidence>
<dbReference type="Pfam" id="PF22627">
    <property type="entry name" value="AglB_core-like"/>
    <property type="match status" value="1"/>
</dbReference>
<dbReference type="InterPro" id="IPR041154">
    <property type="entry name" value="AglB_P1"/>
</dbReference>
<feature type="compositionally biased region" description="Basic and acidic residues" evidence="17">
    <location>
        <begin position="962"/>
        <end position="979"/>
    </location>
</feature>
<dbReference type="PANTHER" id="PTHR13872">
    <property type="entry name" value="DOLICHYL-DIPHOSPHOOLIGOSACCHARIDE--PROTEIN GLYCOSYLTRANSFERASE SUBUNIT"/>
    <property type="match status" value="1"/>
</dbReference>
<evidence type="ECO:0000256" key="3">
    <source>
        <dbReference type="ARBA" id="ARBA00004651"/>
    </source>
</evidence>
<evidence type="ECO:0000313" key="22">
    <source>
        <dbReference type="EMBL" id="RRJ29864.1"/>
    </source>
</evidence>
<feature type="transmembrane region" description="Helical" evidence="18">
    <location>
        <begin position="347"/>
        <end position="367"/>
    </location>
</feature>
<dbReference type="UniPathway" id="UPA00378"/>
<gene>
    <name evidence="22" type="ORF">EIK79_11735</name>
</gene>
<feature type="transmembrane region" description="Helical" evidence="18">
    <location>
        <begin position="469"/>
        <end position="489"/>
    </location>
</feature>
<evidence type="ECO:0000256" key="4">
    <source>
        <dbReference type="ARBA" id="ARBA00004922"/>
    </source>
</evidence>
<reference evidence="22 23" key="1">
    <citation type="submission" date="2018-11" db="EMBL/GenBank/DDBJ databases">
        <title>Taxonoimc description of Halomarina strain SPP-AMP-1.</title>
        <authorList>
            <person name="Pal Y."/>
            <person name="Srinivasana K."/>
            <person name="Verma A."/>
            <person name="Kumar P."/>
        </authorList>
    </citation>
    <scope>NUCLEOTIDE SEQUENCE [LARGE SCALE GENOMIC DNA]</scope>
    <source>
        <strain evidence="22 23">SPP-AMP-1</strain>
    </source>
</reference>
<feature type="region of interest" description="Disordered" evidence="17">
    <location>
        <begin position="960"/>
        <end position="979"/>
    </location>
</feature>
<evidence type="ECO:0000259" key="19">
    <source>
        <dbReference type="Pfam" id="PF02516"/>
    </source>
</evidence>
<sequence length="979" mass="107644">MVSKVLSAFLRSTHPMNQRTGQQTAVDREQLLEWMMKWYHVPILLGLLAFMFWNRARTWRQFVTDSGVLFSGNDAWYHVRQTTYTVHNWPWTMPFDPWTHFPVGTASGQFGTFYDQIVATVALIVGLGSPDQGTIELTLLFAPAVFGTLTAIPVYLIARRVSGRLGGLTAVLVLSFATGGFLQRTLVGFSDHHAAEAFFQALAILGLMVGIRVATEEKPVYELLLARETDALRRPLIAALIAGVGTALYISVWPPGIMIAAVFSAFFVVQLSIDYRRGQSPEHTAFVGAGALVIAALLVAVRISTFSFTATDFSLLQPALLLLVALGLVVMAAIARWFDRTGTDQRLYPVVILGGIVLTVGTVALVFPDLYSYMVSQSLRFIGLSTTAAQRTVTEAQPLSMNSNARNYWVRIMNSAYGLAFYLAVAGAFVALARIVTDDDTHPEKMLLIVWGVFMTLAVFTQVRFNYYFALPVAVFTGYFAGTITDFLGLDTVATVDDIEIHQVLTVLTVIFLITSPFIAVGNSTVPTQGGSQGISLSTTQVGANNGPNGLPWQSSLEWMANNTPEEGRYDNPNGTAMEYYGKYDQTKNYQYPDGAYGVMAWWDYGHWITVRGERIPNANPFQQGAQIAADFLLETNENEATDLIDGEEPTRYVMVDWQMVSMGQNSKYRAPTYFESNDTVSAGDLAFRLFAEQNGRYQLISMVPTQRHFDSMRTRLYTFNGSAVDPKPVVLNWDEQPVQTESGSMTIRTLPSNSSNLYKQFDNMSAAREFVEQDNSSRLGGLNSPSEPIPALKHYRMVHASSDVGPQSVNGQPWVKTFERVPGATVNGTGPANTTVTANVTMRMSSTGETFTYKQHAKTDEQGQFTMTLPYSTTGYDNWGPKSGHTNVSVRATGPYTFSTNATNASTTANVTETQVIENNSKPVQVTLQSGNQSTNETANTSQAVDSTEMRTVDDVGIDQAKQDARLGTEHEPKAKVA</sequence>
<evidence type="ECO:0000256" key="7">
    <source>
        <dbReference type="ARBA" id="ARBA00022676"/>
    </source>
</evidence>
<dbReference type="NCBIfam" id="TIGR04154">
    <property type="entry name" value="archaeo_STT3"/>
    <property type="match status" value="1"/>
</dbReference>
<dbReference type="InterPro" id="IPR048307">
    <property type="entry name" value="STT3_N"/>
</dbReference>
<dbReference type="Pfam" id="PF02516">
    <property type="entry name" value="STT3"/>
    <property type="match status" value="1"/>
</dbReference>
<dbReference type="InterPro" id="IPR026410">
    <property type="entry name" value="OlisacTrfase_arch"/>
</dbReference>
<feature type="transmembrane region" description="Helical" evidence="18">
    <location>
        <begin position="235"/>
        <end position="251"/>
    </location>
</feature>
<feature type="transmembrane region" description="Helical" evidence="18">
    <location>
        <begin position="137"/>
        <end position="158"/>
    </location>
</feature>
<dbReference type="Proteomes" id="UP000282322">
    <property type="component" value="Unassembled WGS sequence"/>
</dbReference>
<feature type="transmembrane region" description="Helical" evidence="18">
    <location>
        <begin position="194"/>
        <end position="214"/>
    </location>
</feature>